<feature type="transmembrane region" description="Helical" evidence="7">
    <location>
        <begin position="498"/>
        <end position="518"/>
    </location>
</feature>
<feature type="transmembrane region" description="Helical" evidence="7">
    <location>
        <begin position="187"/>
        <end position="209"/>
    </location>
</feature>
<dbReference type="GO" id="GO:0016020">
    <property type="term" value="C:membrane"/>
    <property type="evidence" value="ECO:0007669"/>
    <property type="project" value="UniProtKB-SubCell"/>
</dbReference>
<gene>
    <name evidence="9" type="ORF">UFOPK1711_01414</name>
</gene>
<dbReference type="CDD" id="cd17321">
    <property type="entry name" value="MFS_MMR_MDR_like"/>
    <property type="match status" value="1"/>
</dbReference>
<dbReference type="InterPro" id="IPR036259">
    <property type="entry name" value="MFS_trans_sf"/>
</dbReference>
<evidence type="ECO:0000259" key="8">
    <source>
        <dbReference type="PROSITE" id="PS50850"/>
    </source>
</evidence>
<organism evidence="9">
    <name type="scientific">freshwater metagenome</name>
    <dbReference type="NCBI Taxonomy" id="449393"/>
    <lineage>
        <taxon>unclassified sequences</taxon>
        <taxon>metagenomes</taxon>
        <taxon>ecological metagenomes</taxon>
    </lineage>
</organism>
<dbReference type="PANTHER" id="PTHR42718">
    <property type="entry name" value="MAJOR FACILITATOR SUPERFAMILY MULTIDRUG TRANSPORTER MFSC"/>
    <property type="match status" value="1"/>
</dbReference>
<feature type="region of interest" description="Disordered" evidence="6">
    <location>
        <begin position="1"/>
        <end position="23"/>
    </location>
</feature>
<accession>A0A6J6FBJ0</accession>
<reference evidence="9" key="1">
    <citation type="submission" date="2020-05" db="EMBL/GenBank/DDBJ databases">
        <authorList>
            <person name="Chiriac C."/>
            <person name="Salcher M."/>
            <person name="Ghai R."/>
            <person name="Kavagutti S V."/>
        </authorList>
    </citation>
    <scope>NUCLEOTIDE SEQUENCE</scope>
</reference>
<dbReference type="SUPFAM" id="SSF103473">
    <property type="entry name" value="MFS general substrate transporter"/>
    <property type="match status" value="1"/>
</dbReference>
<keyword evidence="5 7" id="KW-0472">Membrane</keyword>
<dbReference type="GO" id="GO:0022857">
    <property type="term" value="F:transmembrane transporter activity"/>
    <property type="evidence" value="ECO:0007669"/>
    <property type="project" value="InterPro"/>
</dbReference>
<feature type="transmembrane region" description="Helical" evidence="7">
    <location>
        <begin position="158"/>
        <end position="181"/>
    </location>
</feature>
<feature type="transmembrane region" description="Helical" evidence="7">
    <location>
        <begin position="32"/>
        <end position="55"/>
    </location>
</feature>
<dbReference type="AlphaFoldDB" id="A0A6J6FBJ0"/>
<feature type="transmembrane region" description="Helical" evidence="7">
    <location>
        <begin position="100"/>
        <end position="126"/>
    </location>
</feature>
<feature type="domain" description="Major facilitator superfamily (MFS) profile" evidence="8">
    <location>
        <begin position="33"/>
        <end position="522"/>
    </location>
</feature>
<keyword evidence="3 7" id="KW-0812">Transmembrane</keyword>
<dbReference type="PANTHER" id="PTHR42718:SF9">
    <property type="entry name" value="MAJOR FACILITATOR SUPERFAMILY MULTIDRUG TRANSPORTER MFSC"/>
    <property type="match status" value="1"/>
</dbReference>
<dbReference type="Gene3D" id="1.20.1250.20">
    <property type="entry name" value="MFS general substrate transporter like domains"/>
    <property type="match status" value="1"/>
</dbReference>
<feature type="transmembrane region" description="Helical" evidence="7">
    <location>
        <begin position="246"/>
        <end position="265"/>
    </location>
</feature>
<evidence type="ECO:0000313" key="9">
    <source>
        <dbReference type="EMBL" id="CAB4584344.1"/>
    </source>
</evidence>
<keyword evidence="4 7" id="KW-1133">Transmembrane helix</keyword>
<feature type="compositionally biased region" description="Basic residues" evidence="6">
    <location>
        <begin position="1"/>
        <end position="14"/>
    </location>
</feature>
<dbReference type="Gene3D" id="1.20.1720.10">
    <property type="entry name" value="Multidrug resistance protein D"/>
    <property type="match status" value="1"/>
</dbReference>
<feature type="transmembrane region" description="Helical" evidence="7">
    <location>
        <begin position="221"/>
        <end position="240"/>
    </location>
</feature>
<proteinExistence type="predicted"/>
<evidence type="ECO:0000256" key="2">
    <source>
        <dbReference type="ARBA" id="ARBA00022448"/>
    </source>
</evidence>
<evidence type="ECO:0000256" key="4">
    <source>
        <dbReference type="ARBA" id="ARBA00022989"/>
    </source>
</evidence>
<evidence type="ECO:0000256" key="7">
    <source>
        <dbReference type="SAM" id="Phobius"/>
    </source>
</evidence>
<feature type="transmembrane region" description="Helical" evidence="7">
    <location>
        <begin position="285"/>
        <end position="306"/>
    </location>
</feature>
<feature type="transmembrane region" description="Helical" evidence="7">
    <location>
        <begin position="318"/>
        <end position="339"/>
    </location>
</feature>
<protein>
    <submittedName>
        <fullName evidence="9">Unannotated protein</fullName>
    </submittedName>
</protein>
<sequence length="540" mass="55824">MSRFLRAGKPRKTHQMASDAQTSEGMPAKAGIILATLIGVATVANLNLAVANVALPEIGRHFDASQTAINAVAVGFSLGLAATVLWLGALGDRYGRRMMLLLGMGLSVPACVIAGFAPSIGVLIFARVLGGVAAGMAFPTTLALITALWAGSHRTKAIALWSGIGGAMSALGPLVAGALLLHFWWGSVFLITIPLAVIGFVAAWAYVPAHVNEDDSPIDNLGGVLSVVMVAAAVIAITLAPEPGAGTAALIIGLVSVAAVGAFVLRQRRAAFPLYDLKLAGRRTFWVAAVAGMLVFGALVGAMFIGQQYLQNVLGYSTWKAGLSIIPTAVFMVVAAPISARIIERRGSRDALLAGFVSVGLGFLVMLLLWKQDTSFVVVAIAYSLLGIGVGIAGPPASKSLTESVPVPRAGMASATADLQRDLGGAILQAILGAVLTAGYAKAFTKQIADAPTSVTDSVTTQLTKSFSSAENIAMQYPQYTDQIVAAARQSFVDGQQVSFTVGIVSMLIGLAVVWFGFPTKNAEIDLVAGYQRSDESISA</sequence>
<name>A0A6J6FBJ0_9ZZZZ</name>
<dbReference type="EMBL" id="CAEZTR010000098">
    <property type="protein sequence ID" value="CAB4584344.1"/>
    <property type="molecule type" value="Genomic_DNA"/>
</dbReference>
<feature type="transmembrane region" description="Helical" evidence="7">
    <location>
        <begin position="67"/>
        <end position="88"/>
    </location>
</feature>
<evidence type="ECO:0000256" key="6">
    <source>
        <dbReference type="SAM" id="MobiDB-lite"/>
    </source>
</evidence>
<dbReference type="InterPro" id="IPR020846">
    <property type="entry name" value="MFS_dom"/>
</dbReference>
<evidence type="ECO:0000256" key="1">
    <source>
        <dbReference type="ARBA" id="ARBA00004141"/>
    </source>
</evidence>
<feature type="transmembrane region" description="Helical" evidence="7">
    <location>
        <begin position="132"/>
        <end position="151"/>
    </location>
</feature>
<evidence type="ECO:0000256" key="5">
    <source>
        <dbReference type="ARBA" id="ARBA00023136"/>
    </source>
</evidence>
<feature type="transmembrane region" description="Helical" evidence="7">
    <location>
        <begin position="351"/>
        <end position="370"/>
    </location>
</feature>
<feature type="transmembrane region" description="Helical" evidence="7">
    <location>
        <begin position="376"/>
        <end position="394"/>
    </location>
</feature>
<comment type="subcellular location">
    <subcellularLocation>
        <location evidence="1">Membrane</location>
        <topology evidence="1">Multi-pass membrane protein</topology>
    </subcellularLocation>
</comment>
<dbReference type="InterPro" id="IPR011701">
    <property type="entry name" value="MFS"/>
</dbReference>
<keyword evidence="2" id="KW-0813">Transport</keyword>
<dbReference type="PROSITE" id="PS50850">
    <property type="entry name" value="MFS"/>
    <property type="match status" value="1"/>
</dbReference>
<dbReference type="Pfam" id="PF07690">
    <property type="entry name" value="MFS_1"/>
    <property type="match status" value="1"/>
</dbReference>
<evidence type="ECO:0000256" key="3">
    <source>
        <dbReference type="ARBA" id="ARBA00022692"/>
    </source>
</evidence>